<dbReference type="SUPFAM" id="SSF53383">
    <property type="entry name" value="PLP-dependent transferases"/>
    <property type="match status" value="1"/>
</dbReference>
<dbReference type="PANTHER" id="PTHR14084">
    <property type="entry name" value="KYNURENINASE"/>
    <property type="match status" value="1"/>
</dbReference>
<comment type="similarity">
    <text evidence="4 6">Belongs to the kynureninase family.</text>
</comment>
<dbReference type="EC" id="3.7.1.3" evidence="4 5"/>
<dbReference type="HAMAP" id="MF_01970">
    <property type="entry name" value="Kynureninase"/>
    <property type="match status" value="1"/>
</dbReference>
<dbReference type="Gene3D" id="3.40.640.10">
    <property type="entry name" value="Type I PLP-dependent aspartate aminotransferase-like (Major domain)"/>
    <property type="match status" value="1"/>
</dbReference>
<organism evidence="7 8">
    <name type="scientific">Pontibacillus litoralis JSM 072002</name>
    <dbReference type="NCBI Taxonomy" id="1385512"/>
    <lineage>
        <taxon>Bacteria</taxon>
        <taxon>Bacillati</taxon>
        <taxon>Bacillota</taxon>
        <taxon>Bacilli</taxon>
        <taxon>Bacillales</taxon>
        <taxon>Bacillaceae</taxon>
        <taxon>Pontibacillus</taxon>
    </lineage>
</organism>
<dbReference type="Proteomes" id="UP000030401">
    <property type="component" value="Unassembled WGS sequence"/>
</dbReference>
<feature type="binding site" evidence="4">
    <location>
        <begin position="132"/>
        <end position="135"/>
    </location>
    <ligand>
        <name>pyridoxal 5'-phosphate</name>
        <dbReference type="ChEBI" id="CHEBI:597326"/>
    </ligand>
</feature>
<evidence type="ECO:0000256" key="3">
    <source>
        <dbReference type="ARBA" id="ARBA00022898"/>
    </source>
</evidence>
<reference evidence="7 8" key="1">
    <citation type="submission" date="2013-08" db="EMBL/GenBank/DDBJ databases">
        <authorList>
            <person name="Huang J."/>
            <person name="Wang G."/>
        </authorList>
    </citation>
    <scope>NUCLEOTIDE SEQUENCE [LARGE SCALE GENOMIC DNA]</scope>
    <source>
        <strain evidence="7 8">JSM 072002</strain>
    </source>
</reference>
<comment type="cofactor">
    <cofactor evidence="4 6">
        <name>pyridoxal 5'-phosphate</name>
        <dbReference type="ChEBI" id="CHEBI:597326"/>
    </cofactor>
</comment>
<keyword evidence="8" id="KW-1185">Reference proteome</keyword>
<sequence>MMKQLSDYSCAYARQLDQEDALAKYREEFYVQPGVIYLDGNSLGLLSKRAEASLMELLDSWKQYGIDGWTEGTYPWFYLSESLGEQMAPLVGALPEEVMVTGSTTVNIHQLIASFYKPDGKRTKILADELNFPTDIYALKSQLKLKGYDPQEHLIEVQSADGNLLNEEDIIEAMQEDVALILLPSVLYRSGQVLDMERLTEEAHKRGIVIGFDLCHSIGSIPHQLSEWGVDFALWCNYKHLNGGPGSVAGLYVNKKHFGNAPGLAGWFSSKKEKQFDMNHDLTPADTASAYQIGTPHVLSTAPIIGSLSMFSEVGIEQIRHKSLQLTQYMMDLIRHELSAYEFTISNPTEDDKRGGHIYLEHPEAARICKALKDEQVIPDFRAPKGIRLAPVALYNSFEDVWESVQILKKIMDGELYKNYKNERGVVA</sequence>
<feature type="binding site" evidence="4">
    <location>
        <position position="213"/>
    </location>
    <ligand>
        <name>pyridoxal 5'-phosphate</name>
        <dbReference type="ChEBI" id="CHEBI:597326"/>
    </ligand>
</feature>
<dbReference type="PIRSF" id="PIRSF038800">
    <property type="entry name" value="KYNU"/>
    <property type="match status" value="1"/>
</dbReference>
<feature type="binding site" evidence="4">
    <location>
        <position position="238"/>
    </location>
    <ligand>
        <name>pyridoxal 5'-phosphate</name>
        <dbReference type="ChEBI" id="CHEBI:597326"/>
    </ligand>
</feature>
<comment type="caution">
    <text evidence="4">Lacks conserved residue(s) required for the propagation of feature annotation.</text>
</comment>
<comment type="catalytic activity">
    <reaction evidence="4 6">
        <text>L-kynurenine + H2O = anthranilate + L-alanine + H(+)</text>
        <dbReference type="Rhea" id="RHEA:16813"/>
        <dbReference type="ChEBI" id="CHEBI:15377"/>
        <dbReference type="ChEBI" id="CHEBI:15378"/>
        <dbReference type="ChEBI" id="CHEBI:16567"/>
        <dbReference type="ChEBI" id="CHEBI:57959"/>
        <dbReference type="ChEBI" id="CHEBI:57972"/>
        <dbReference type="EC" id="3.7.1.3"/>
    </reaction>
</comment>
<dbReference type="InterPro" id="IPR015421">
    <property type="entry name" value="PyrdxlP-dep_Trfase_major"/>
</dbReference>
<comment type="pathway">
    <text evidence="4 6">Amino-acid degradation; L-kynurenine degradation; L-alanine and anthranilate from L-kynurenine: step 1/1.</text>
</comment>
<gene>
    <name evidence="4" type="primary">kynU</name>
    <name evidence="7" type="ORF">N784_02385</name>
</gene>
<dbReference type="NCBIfam" id="TIGR01814">
    <property type="entry name" value="kynureninase"/>
    <property type="match status" value="1"/>
</dbReference>
<dbReference type="GO" id="GO:0097053">
    <property type="term" value="P:L-kynurenine catabolic process"/>
    <property type="evidence" value="ECO:0007669"/>
    <property type="project" value="UniProtKB-UniRule"/>
</dbReference>
<feature type="binding site" evidence="4">
    <location>
        <position position="295"/>
    </location>
    <ligand>
        <name>pyridoxal 5'-phosphate</name>
        <dbReference type="ChEBI" id="CHEBI:597326"/>
    </ligand>
</feature>
<dbReference type="Gene3D" id="3.90.1150.10">
    <property type="entry name" value="Aspartate Aminotransferase, domain 1"/>
    <property type="match status" value="1"/>
</dbReference>
<evidence type="ECO:0000313" key="7">
    <source>
        <dbReference type="EMBL" id="KGX86991.1"/>
    </source>
</evidence>
<dbReference type="InterPro" id="IPR015424">
    <property type="entry name" value="PyrdxlP-dep_Trfase"/>
</dbReference>
<protein>
    <recommendedName>
        <fullName evidence="4 5">Kynureninase</fullName>
        <ecNumber evidence="4 5">3.7.1.3</ecNumber>
    </recommendedName>
    <alternativeName>
        <fullName evidence="4">L-kynurenine hydrolase</fullName>
    </alternativeName>
</protein>
<comment type="caution">
    <text evidence="7">The sequence shown here is derived from an EMBL/GenBank/DDBJ whole genome shotgun (WGS) entry which is preliminary data.</text>
</comment>
<dbReference type="UniPathway" id="UPA00334">
    <property type="reaction ID" value="UER00455"/>
</dbReference>
<feature type="binding site" evidence="4">
    <location>
        <position position="105"/>
    </location>
    <ligand>
        <name>pyridoxal 5'-phosphate</name>
        <dbReference type="ChEBI" id="CHEBI:597326"/>
    </ligand>
</feature>
<comment type="catalytic activity">
    <reaction evidence="6">
        <text>3-hydroxy-L-kynurenine + H2O = 3-hydroxyanthranilate + L-alanine + H(+)</text>
        <dbReference type="Rhea" id="RHEA:25143"/>
        <dbReference type="ChEBI" id="CHEBI:15377"/>
        <dbReference type="ChEBI" id="CHEBI:15378"/>
        <dbReference type="ChEBI" id="CHEBI:36559"/>
        <dbReference type="ChEBI" id="CHEBI:57972"/>
        <dbReference type="ChEBI" id="CHEBI:58125"/>
        <dbReference type="EC" id="3.7.1.3"/>
    </reaction>
</comment>
<comment type="function">
    <text evidence="4 6">Catalyzes the cleavage of L-kynurenine (L-Kyn) and L-3-hydroxykynurenine (L-3OHKyn) into anthranilic acid (AA) and 3-hydroxyanthranilic acid (3-OHAA), respectively.</text>
</comment>
<dbReference type="OrthoDB" id="9812626at2"/>
<dbReference type="GO" id="GO:0043420">
    <property type="term" value="P:anthranilate metabolic process"/>
    <property type="evidence" value="ECO:0007669"/>
    <property type="project" value="TreeGrafter"/>
</dbReference>
<keyword evidence="1 4" id="KW-0662">Pyridine nucleotide biosynthesis</keyword>
<dbReference type="InterPro" id="IPR015422">
    <property type="entry name" value="PyrdxlP-dep_Trfase_small"/>
</dbReference>
<evidence type="ECO:0000256" key="4">
    <source>
        <dbReference type="HAMAP-Rule" id="MF_01970"/>
    </source>
</evidence>
<evidence type="ECO:0000256" key="1">
    <source>
        <dbReference type="ARBA" id="ARBA00022642"/>
    </source>
</evidence>
<dbReference type="GO" id="GO:0030170">
    <property type="term" value="F:pyridoxal phosphate binding"/>
    <property type="evidence" value="ECO:0007669"/>
    <property type="project" value="UniProtKB-UniRule"/>
</dbReference>
<feature type="binding site" evidence="4">
    <location>
        <position position="216"/>
    </location>
    <ligand>
        <name>pyridoxal 5'-phosphate</name>
        <dbReference type="ChEBI" id="CHEBI:597326"/>
    </ligand>
</feature>
<dbReference type="PANTHER" id="PTHR14084:SF0">
    <property type="entry name" value="KYNURENINASE"/>
    <property type="match status" value="1"/>
</dbReference>
<dbReference type="GO" id="GO:0019441">
    <property type="term" value="P:L-tryptophan catabolic process to kynurenine"/>
    <property type="evidence" value="ECO:0007669"/>
    <property type="project" value="TreeGrafter"/>
</dbReference>
<dbReference type="eggNOG" id="COG3844">
    <property type="taxonomic scope" value="Bacteria"/>
</dbReference>
<dbReference type="GO" id="GO:0019805">
    <property type="term" value="P:quinolinate biosynthetic process"/>
    <property type="evidence" value="ECO:0007669"/>
    <property type="project" value="UniProtKB-UniRule"/>
</dbReference>
<comment type="pathway">
    <text evidence="4 6">Cofactor biosynthesis; NAD(+) biosynthesis; quinolinate from L-kynurenine: step 2/3.</text>
</comment>
<dbReference type="AlphaFoldDB" id="A0A0A5G1P2"/>
<comment type="subunit">
    <text evidence="4 6">Homodimer.</text>
</comment>
<dbReference type="STRING" id="1385512.N784_02385"/>
<evidence type="ECO:0000256" key="6">
    <source>
        <dbReference type="PIRNR" id="PIRNR038800"/>
    </source>
</evidence>
<dbReference type="GO" id="GO:0009435">
    <property type="term" value="P:NAD+ biosynthetic process"/>
    <property type="evidence" value="ECO:0007669"/>
    <property type="project" value="UniProtKB-UniRule"/>
</dbReference>
<evidence type="ECO:0000256" key="2">
    <source>
        <dbReference type="ARBA" id="ARBA00022801"/>
    </source>
</evidence>
<evidence type="ECO:0000313" key="8">
    <source>
        <dbReference type="Proteomes" id="UP000030401"/>
    </source>
</evidence>
<evidence type="ECO:0000256" key="5">
    <source>
        <dbReference type="NCBIfam" id="TIGR01814"/>
    </source>
</evidence>
<feature type="binding site" evidence="4">
    <location>
        <position position="267"/>
    </location>
    <ligand>
        <name>pyridoxal 5'-phosphate</name>
        <dbReference type="ChEBI" id="CHEBI:597326"/>
    </ligand>
</feature>
<name>A0A0A5G1P2_9BACI</name>
<feature type="binding site" evidence="4">
    <location>
        <position position="104"/>
    </location>
    <ligand>
        <name>pyridoxal 5'-phosphate</name>
        <dbReference type="ChEBI" id="CHEBI:597326"/>
    </ligand>
</feature>
<accession>A0A0A5G1P2</accession>
<feature type="modified residue" description="N6-(pyridoxal phosphate)lysine" evidence="4">
    <location>
        <position position="239"/>
    </location>
</feature>
<dbReference type="GO" id="GO:0030429">
    <property type="term" value="F:kynureninase activity"/>
    <property type="evidence" value="ECO:0007669"/>
    <property type="project" value="UniProtKB-UniRule"/>
</dbReference>
<dbReference type="EMBL" id="AVPG01000009">
    <property type="protein sequence ID" value="KGX86991.1"/>
    <property type="molecule type" value="Genomic_DNA"/>
</dbReference>
<proteinExistence type="inferred from homology"/>
<keyword evidence="2 4" id="KW-0378">Hydrolase</keyword>
<dbReference type="InterPro" id="IPR010111">
    <property type="entry name" value="Kynureninase"/>
</dbReference>
<dbReference type="GO" id="GO:0005737">
    <property type="term" value="C:cytoplasm"/>
    <property type="evidence" value="ECO:0007669"/>
    <property type="project" value="UniProtKB-UniRule"/>
</dbReference>
<keyword evidence="3 4" id="KW-0663">Pyridoxal phosphate</keyword>
<dbReference type="Pfam" id="PF22580">
    <property type="entry name" value="KYNU_C"/>
    <property type="match status" value="1"/>
</dbReference>
<dbReference type="UniPathway" id="UPA00253">
    <property type="reaction ID" value="UER00329"/>
</dbReference>
<dbReference type="RefSeq" id="WP_036833773.1">
    <property type="nucleotide sequence ID" value="NZ_AVPG01000009.1"/>
</dbReference>